<feature type="transmembrane region" description="Helical" evidence="1">
    <location>
        <begin position="144"/>
        <end position="164"/>
    </location>
</feature>
<comment type="caution">
    <text evidence="2">The sequence shown here is derived from an EMBL/GenBank/DDBJ whole genome shotgun (WGS) entry which is preliminary data.</text>
</comment>
<proteinExistence type="predicted"/>
<keyword evidence="1" id="KW-0812">Transmembrane</keyword>
<dbReference type="InterPro" id="IPR036034">
    <property type="entry name" value="PDZ_sf"/>
</dbReference>
<dbReference type="SUPFAM" id="SSF50156">
    <property type="entry name" value="PDZ domain-like"/>
    <property type="match status" value="1"/>
</dbReference>
<gene>
    <name evidence="2" type="ORF">GCM10008935_30590</name>
</gene>
<accession>A0ABN1ABV7</accession>
<dbReference type="Proteomes" id="UP001500740">
    <property type="component" value="Unassembled WGS sequence"/>
</dbReference>
<feature type="transmembrane region" description="Helical" evidence="1">
    <location>
        <begin position="185"/>
        <end position="204"/>
    </location>
</feature>
<reference evidence="2 3" key="1">
    <citation type="journal article" date="2019" name="Int. J. Syst. Evol. Microbiol.">
        <title>The Global Catalogue of Microorganisms (GCM) 10K type strain sequencing project: providing services to taxonomists for standard genome sequencing and annotation.</title>
        <authorList>
            <consortium name="The Broad Institute Genomics Platform"/>
            <consortium name="The Broad Institute Genome Sequencing Center for Infectious Disease"/>
            <person name="Wu L."/>
            <person name="Ma J."/>
        </authorList>
    </citation>
    <scope>NUCLEOTIDE SEQUENCE [LARGE SCALE GENOMIC DNA]</scope>
    <source>
        <strain evidence="2 3">JCM 14193</strain>
    </source>
</reference>
<evidence type="ECO:0000313" key="2">
    <source>
        <dbReference type="EMBL" id="GAA0472546.1"/>
    </source>
</evidence>
<keyword evidence="3" id="KW-1185">Reference proteome</keyword>
<organism evidence="2 3">
    <name type="scientific">Alkalibacillus silvisoli</name>
    <dbReference type="NCBI Taxonomy" id="392823"/>
    <lineage>
        <taxon>Bacteria</taxon>
        <taxon>Bacillati</taxon>
        <taxon>Bacillota</taxon>
        <taxon>Bacilli</taxon>
        <taxon>Bacillales</taxon>
        <taxon>Bacillaceae</taxon>
        <taxon>Alkalibacillus</taxon>
    </lineage>
</organism>
<keyword evidence="1" id="KW-1133">Transmembrane helix</keyword>
<feature type="transmembrane region" description="Helical" evidence="1">
    <location>
        <begin position="210"/>
        <end position="232"/>
    </location>
</feature>
<evidence type="ECO:0000256" key="1">
    <source>
        <dbReference type="SAM" id="Phobius"/>
    </source>
</evidence>
<feature type="transmembrane region" description="Helical" evidence="1">
    <location>
        <begin position="59"/>
        <end position="79"/>
    </location>
</feature>
<feature type="transmembrane region" description="Helical" evidence="1">
    <location>
        <begin position="244"/>
        <end position="264"/>
    </location>
</feature>
<dbReference type="Gene3D" id="2.30.42.10">
    <property type="match status" value="1"/>
</dbReference>
<name>A0ABN1ABV7_9BACI</name>
<protein>
    <submittedName>
        <fullName evidence="2">PDZ domain-containing protein</fullName>
    </submittedName>
</protein>
<keyword evidence="1" id="KW-0472">Membrane</keyword>
<dbReference type="RefSeq" id="WP_343785108.1">
    <property type="nucleotide sequence ID" value="NZ_BAAACZ010000033.1"/>
</dbReference>
<feature type="transmembrane region" description="Helical" evidence="1">
    <location>
        <begin position="12"/>
        <end position="32"/>
    </location>
</feature>
<sequence length="406" mass="45544">MWEEWLIQIGYGLLWLFAQPLLYVAIILSFALGSKRIKQDRKQFGHRVFPYHSEWKGTWLLGVLVGLALSVGLVLSGLFITWEWLIAWTAVTFMVMLTGQIALLSPVYTLGITILAIWSIDLFNVEVVNASITSGLLQVDLMGMVYLMLALFLLEIGLMSTTKRSNTFPRLQKSDRGKEVGAHQVRRLMLIPLLIPIPTGALTLSDQFVWWPVFGLEGVGFSFVLFPYVIGLSQKFRGLYSDQGAKRLALSMSFLAIILIGVAVGTYGAINLGIIVVVAAILIKPMIHLIIRNIDVEKRPVFKPEPDAIAIVGVVPGSPADDMGLMIGEKVERVHDIPVKNEYEFFDVMSENRTYCKLAVRDLNGETRFVQRPIYEGEDHELGLIFVKEKPRFTLQSETIELDQSS</sequence>
<evidence type="ECO:0000313" key="3">
    <source>
        <dbReference type="Proteomes" id="UP001500740"/>
    </source>
</evidence>
<dbReference type="EMBL" id="BAAACZ010000033">
    <property type="protein sequence ID" value="GAA0472546.1"/>
    <property type="molecule type" value="Genomic_DNA"/>
</dbReference>